<reference evidence="1" key="1">
    <citation type="submission" date="2016-12" db="EMBL/GenBank/DDBJ databases">
        <title>The genomes of Aspergillus section Nigri reveals drivers in fungal speciation.</title>
        <authorList>
            <consortium name="DOE Joint Genome Institute"/>
            <person name="Vesth T.C."/>
            <person name="Nybo J."/>
            <person name="Theobald S."/>
            <person name="Brandl J."/>
            <person name="Frisvad J.C."/>
            <person name="Nielsen K.F."/>
            <person name="Lyhne E.K."/>
            <person name="Kogle M.E."/>
            <person name="Kuo A."/>
            <person name="Riley R."/>
            <person name="Clum A."/>
            <person name="Nolan M."/>
            <person name="Lipzen A."/>
            <person name="Salamov A."/>
            <person name="Henrissat B."/>
            <person name="Wiebenga A."/>
            <person name="De Vries R.P."/>
            <person name="Grigoriev I.V."/>
            <person name="Mortensen U.H."/>
            <person name="Andersen M.R."/>
            <person name="Baker S.E."/>
        </authorList>
    </citation>
    <scope>NUCLEOTIDE SEQUENCE [LARGE SCALE GENOMIC DNA]</scope>
    <source>
        <strain evidence="1">CBS 115656</strain>
    </source>
</reference>
<name>A0A318YWL4_ASPNB</name>
<sequence>MPGLAPRPSPPPDDECGHHYRLVLFACQLSVMNTASDHSRSHGTATTSRKCHPILMPCHVSYRWLSE</sequence>
<dbReference type="RefSeq" id="XP_025482681.1">
    <property type="nucleotide sequence ID" value="XM_025618705.1"/>
</dbReference>
<dbReference type="GeneID" id="37121161"/>
<keyword evidence="2" id="KW-1185">Reference proteome</keyword>
<accession>A0A318YWL4</accession>
<dbReference type="EMBL" id="KZ821451">
    <property type="protein sequence ID" value="PYH37203.1"/>
    <property type="molecule type" value="Genomic_DNA"/>
</dbReference>
<proteinExistence type="predicted"/>
<gene>
    <name evidence="1" type="ORF">BO87DRAFT_223334</name>
</gene>
<evidence type="ECO:0000313" key="1">
    <source>
        <dbReference type="EMBL" id="PYH37203.1"/>
    </source>
</evidence>
<dbReference type="AlphaFoldDB" id="A0A318YWL4"/>
<evidence type="ECO:0000313" key="2">
    <source>
        <dbReference type="Proteomes" id="UP000247647"/>
    </source>
</evidence>
<protein>
    <submittedName>
        <fullName evidence="1">Uncharacterized protein</fullName>
    </submittedName>
</protein>
<organism evidence="1 2">
    <name type="scientific">Aspergillus neoniger (strain CBS 115656)</name>
    <dbReference type="NCBI Taxonomy" id="1448310"/>
    <lineage>
        <taxon>Eukaryota</taxon>
        <taxon>Fungi</taxon>
        <taxon>Dikarya</taxon>
        <taxon>Ascomycota</taxon>
        <taxon>Pezizomycotina</taxon>
        <taxon>Eurotiomycetes</taxon>
        <taxon>Eurotiomycetidae</taxon>
        <taxon>Eurotiales</taxon>
        <taxon>Aspergillaceae</taxon>
        <taxon>Aspergillus</taxon>
        <taxon>Aspergillus subgen. Circumdati</taxon>
    </lineage>
</organism>
<dbReference type="Proteomes" id="UP000247647">
    <property type="component" value="Unassembled WGS sequence"/>
</dbReference>